<dbReference type="OrthoDB" id="176248at2"/>
<reference evidence="16" key="1">
    <citation type="journal article" date="2018" name="Front. Microbiol.">
        <title>Genome-Based Analysis Reveals the Taxonomy and Diversity of the Family Idiomarinaceae.</title>
        <authorList>
            <person name="Liu Y."/>
            <person name="Lai Q."/>
            <person name="Shao Z."/>
        </authorList>
    </citation>
    <scope>NUCLEOTIDE SEQUENCE [LARGE SCALE GENOMIC DNA]</scope>
    <source>
        <strain evidence="16">SW15</strain>
    </source>
</reference>
<dbReference type="EMBL" id="PIPT01000008">
    <property type="protein sequence ID" value="RUO46593.1"/>
    <property type="molecule type" value="Genomic_DNA"/>
</dbReference>
<evidence type="ECO:0000256" key="1">
    <source>
        <dbReference type="ARBA" id="ARBA00004571"/>
    </source>
</evidence>
<evidence type="ECO:0000313" key="15">
    <source>
        <dbReference type="EMBL" id="RUO46593.1"/>
    </source>
</evidence>
<keyword evidence="15" id="KW-0675">Receptor</keyword>
<feature type="signal peptide" evidence="12">
    <location>
        <begin position="1"/>
        <end position="29"/>
    </location>
</feature>
<dbReference type="InterPro" id="IPR036942">
    <property type="entry name" value="Beta-barrel_TonB_sf"/>
</dbReference>
<keyword evidence="2 9" id="KW-0813">Transport</keyword>
<feature type="short sequence motif" description="TonB C-terminal box" evidence="10">
    <location>
        <begin position="890"/>
        <end position="907"/>
    </location>
</feature>
<evidence type="ECO:0000256" key="3">
    <source>
        <dbReference type="ARBA" id="ARBA00022452"/>
    </source>
</evidence>
<evidence type="ECO:0000256" key="5">
    <source>
        <dbReference type="ARBA" id="ARBA00022729"/>
    </source>
</evidence>
<dbReference type="SUPFAM" id="SSF56935">
    <property type="entry name" value="Porins"/>
    <property type="match status" value="1"/>
</dbReference>
<feature type="chain" id="PRO_5019206203" evidence="12">
    <location>
        <begin position="30"/>
        <end position="907"/>
    </location>
</feature>
<dbReference type="Pfam" id="PF00593">
    <property type="entry name" value="TonB_dep_Rec_b-barrel"/>
    <property type="match status" value="1"/>
</dbReference>
<evidence type="ECO:0000256" key="4">
    <source>
        <dbReference type="ARBA" id="ARBA00022692"/>
    </source>
</evidence>
<dbReference type="Pfam" id="PF07715">
    <property type="entry name" value="Plug"/>
    <property type="match status" value="1"/>
</dbReference>
<evidence type="ECO:0000256" key="12">
    <source>
        <dbReference type="SAM" id="SignalP"/>
    </source>
</evidence>
<evidence type="ECO:0000259" key="14">
    <source>
        <dbReference type="Pfam" id="PF07715"/>
    </source>
</evidence>
<dbReference type="InterPro" id="IPR000531">
    <property type="entry name" value="Beta-barrel_TonB"/>
</dbReference>
<dbReference type="AlphaFoldDB" id="A0A432XCY5"/>
<dbReference type="Proteomes" id="UP000286678">
    <property type="component" value="Unassembled WGS sequence"/>
</dbReference>
<comment type="subcellular location">
    <subcellularLocation>
        <location evidence="1 9">Cell outer membrane</location>
        <topology evidence="1 9">Multi-pass membrane protein</topology>
    </subcellularLocation>
</comment>
<keyword evidence="4 9" id="KW-0812">Transmembrane</keyword>
<dbReference type="RefSeq" id="WP_126834414.1">
    <property type="nucleotide sequence ID" value="NZ_PIPT01000008.1"/>
</dbReference>
<evidence type="ECO:0000256" key="11">
    <source>
        <dbReference type="RuleBase" id="RU003357"/>
    </source>
</evidence>
<dbReference type="PROSITE" id="PS52016">
    <property type="entry name" value="TONB_DEPENDENT_REC_3"/>
    <property type="match status" value="1"/>
</dbReference>
<dbReference type="InterPro" id="IPR012910">
    <property type="entry name" value="Plug_dom"/>
</dbReference>
<evidence type="ECO:0000256" key="6">
    <source>
        <dbReference type="ARBA" id="ARBA00023077"/>
    </source>
</evidence>
<dbReference type="PANTHER" id="PTHR47234:SF2">
    <property type="entry name" value="TONB-DEPENDENT RECEPTOR"/>
    <property type="match status" value="1"/>
</dbReference>
<dbReference type="CDD" id="cd01347">
    <property type="entry name" value="ligand_gated_channel"/>
    <property type="match status" value="1"/>
</dbReference>
<keyword evidence="6 11" id="KW-0798">TonB box</keyword>
<feature type="domain" description="TonB-dependent receptor plug" evidence="14">
    <location>
        <begin position="57"/>
        <end position="172"/>
    </location>
</feature>
<evidence type="ECO:0000256" key="7">
    <source>
        <dbReference type="ARBA" id="ARBA00023136"/>
    </source>
</evidence>
<evidence type="ECO:0000256" key="2">
    <source>
        <dbReference type="ARBA" id="ARBA00022448"/>
    </source>
</evidence>
<feature type="domain" description="TonB-dependent receptor-like beta-barrel" evidence="13">
    <location>
        <begin position="351"/>
        <end position="871"/>
    </location>
</feature>
<dbReference type="InterPro" id="IPR039426">
    <property type="entry name" value="TonB-dep_rcpt-like"/>
</dbReference>
<protein>
    <submittedName>
        <fullName evidence="15">TonB-dependent receptor</fullName>
    </submittedName>
</protein>
<sequence length="907" mass="99048">MNNPIFMKTLVASGITLALSAALSAPAQAQEQTEPTAEQTQVQEKITVTGSRIARREESGAPVQVVDQEDLEIRGALSLGEVLQELPSVGASLNGNGSAGTSHGSSTINLRNLGENRALVLVNGNRWVNGAGTRGFRDFVDLNTIPSAIVKSVEVLQDGATAIYGADAIAGVVNIQTYKDYVGTQAKAYYGQASEGDRESVNFDFLHGSDFGANNLMIAISYTDQQPIYSQDRALTRVPLNGLTTGTTEGIFLESDLAYLPYYENGGITRDPNTDGSNPDNWRAATSSDEYNRWDNNYVVGPLERSAVYAQWVQPFQDVTMRIEALYNNRKSDQQFSPAPPVIRGSRGFMIANDARVNPFGVEFSGSDFRVLNFFDEVGPRVNSQDVDTMRFGIGFDGYLGATWSWDAFASYASNEATFVSNNQLDLDRLALGLRACDTTGIAADVSDLAANCTPVNLFNPLTADMVDYIRFQGHDQNESKQTHARINFSGPVAELDAGEILVATGFEYRKEQGVDNPDARISADPRVNSYRATTSSPREGTRGEYDLYEAYAEATIPLLTNAALAKDLELNLAARFSDYSTFGSTTNTKVGVLWRVNDDLMFRSNWAEGFRAPSILELFEGQRATFAPVIDPCSGGSNLPGCQGVASSYVQTDSLQPVTVGGNPDLQPETSDNFNIGMVWSPAAIEGFSLSLDYYDIEVSDTISTFGAQNLLDLCANTGRNCGVITRNSNGELVNIVDGPVNLNRTATSGADLLASYRFDNHYGRFDMTLNMSYLSEFEQASTLADGSENVEDLVGIARSREAFPELRSNFQVQWQRDDWSATYSARHIGDTTETYKGEDYHIGTVVYHSASAGYDFGNGLRAKFGVNNIGDKQPPASRTNLNINFDINTYNAIGRFYYTQLTYNF</sequence>
<evidence type="ECO:0000313" key="16">
    <source>
        <dbReference type="Proteomes" id="UP000286678"/>
    </source>
</evidence>
<evidence type="ECO:0000256" key="8">
    <source>
        <dbReference type="ARBA" id="ARBA00023237"/>
    </source>
</evidence>
<evidence type="ECO:0000259" key="13">
    <source>
        <dbReference type="Pfam" id="PF00593"/>
    </source>
</evidence>
<keyword evidence="3 9" id="KW-1134">Transmembrane beta strand</keyword>
<evidence type="ECO:0000256" key="9">
    <source>
        <dbReference type="PROSITE-ProRule" id="PRU01360"/>
    </source>
</evidence>
<dbReference type="GO" id="GO:0009279">
    <property type="term" value="C:cell outer membrane"/>
    <property type="evidence" value="ECO:0007669"/>
    <property type="project" value="UniProtKB-SubCell"/>
</dbReference>
<dbReference type="PANTHER" id="PTHR47234">
    <property type="match status" value="1"/>
</dbReference>
<gene>
    <name evidence="15" type="ORF">CWE21_10575</name>
</gene>
<dbReference type="PROSITE" id="PS01156">
    <property type="entry name" value="TONB_DEPENDENT_REC_2"/>
    <property type="match status" value="1"/>
</dbReference>
<proteinExistence type="inferred from homology"/>
<dbReference type="InterPro" id="IPR037066">
    <property type="entry name" value="Plug_dom_sf"/>
</dbReference>
<dbReference type="InterPro" id="IPR010917">
    <property type="entry name" value="TonB_rcpt_CS"/>
</dbReference>
<comment type="caution">
    <text evidence="15">The sequence shown here is derived from an EMBL/GenBank/DDBJ whole genome shotgun (WGS) entry which is preliminary data.</text>
</comment>
<keyword evidence="16" id="KW-1185">Reference proteome</keyword>
<comment type="similarity">
    <text evidence="9 11">Belongs to the TonB-dependent receptor family.</text>
</comment>
<dbReference type="Gene3D" id="2.170.130.10">
    <property type="entry name" value="TonB-dependent receptor, plug domain"/>
    <property type="match status" value="1"/>
</dbReference>
<keyword evidence="5 12" id="KW-0732">Signal</keyword>
<keyword evidence="7 9" id="KW-0472">Membrane</keyword>
<accession>A0A432XCY5</accession>
<keyword evidence="8 9" id="KW-0998">Cell outer membrane</keyword>
<dbReference type="Gene3D" id="2.40.170.20">
    <property type="entry name" value="TonB-dependent receptor, beta-barrel domain"/>
    <property type="match status" value="1"/>
</dbReference>
<organism evidence="15 16">
    <name type="scientific">Pseudidiomarina aquimaris</name>
    <dbReference type="NCBI Taxonomy" id="641841"/>
    <lineage>
        <taxon>Bacteria</taxon>
        <taxon>Pseudomonadati</taxon>
        <taxon>Pseudomonadota</taxon>
        <taxon>Gammaproteobacteria</taxon>
        <taxon>Alteromonadales</taxon>
        <taxon>Idiomarinaceae</taxon>
        <taxon>Pseudidiomarina</taxon>
    </lineage>
</organism>
<name>A0A432XCY5_9GAMM</name>
<evidence type="ECO:0000256" key="10">
    <source>
        <dbReference type="PROSITE-ProRule" id="PRU10144"/>
    </source>
</evidence>